<feature type="domain" description="SET" evidence="2">
    <location>
        <begin position="131"/>
        <end position="295"/>
    </location>
</feature>
<dbReference type="PROSITE" id="PS50280">
    <property type="entry name" value="SET"/>
    <property type="match status" value="1"/>
</dbReference>
<dbReference type="CDD" id="cd20071">
    <property type="entry name" value="SET_SMYD"/>
    <property type="match status" value="1"/>
</dbReference>
<dbReference type="InterPro" id="IPR001214">
    <property type="entry name" value="SET_dom"/>
</dbReference>
<dbReference type="Proteomes" id="UP000815677">
    <property type="component" value="Unassembled WGS sequence"/>
</dbReference>
<organism evidence="3 4">
    <name type="scientific">Mycena chlorophos</name>
    <name type="common">Agaric fungus</name>
    <name type="synonym">Agaricus chlorophos</name>
    <dbReference type="NCBI Taxonomy" id="658473"/>
    <lineage>
        <taxon>Eukaryota</taxon>
        <taxon>Fungi</taxon>
        <taxon>Dikarya</taxon>
        <taxon>Basidiomycota</taxon>
        <taxon>Agaricomycotina</taxon>
        <taxon>Agaricomycetes</taxon>
        <taxon>Agaricomycetidae</taxon>
        <taxon>Agaricales</taxon>
        <taxon>Marasmiineae</taxon>
        <taxon>Mycenaceae</taxon>
        <taxon>Mycena</taxon>
    </lineage>
</organism>
<accession>A0ABQ0LK64</accession>
<feature type="region of interest" description="Disordered" evidence="1">
    <location>
        <begin position="1"/>
        <end position="43"/>
    </location>
</feature>
<keyword evidence="4" id="KW-1185">Reference proteome</keyword>
<name>A0ABQ0LK64_MYCCL</name>
<reference evidence="3" key="1">
    <citation type="submission" date="2014-09" db="EMBL/GenBank/DDBJ databases">
        <title>Genome sequence of the luminous mushroom Mycena chlorophos for searching fungal bioluminescence genes.</title>
        <authorList>
            <person name="Tanaka Y."/>
            <person name="Kasuga D."/>
            <person name="Oba Y."/>
            <person name="Hase S."/>
            <person name="Sato K."/>
            <person name="Oba Y."/>
            <person name="Sakakibara Y."/>
        </authorList>
    </citation>
    <scope>NUCLEOTIDE SEQUENCE</scope>
</reference>
<dbReference type="SUPFAM" id="SSF82199">
    <property type="entry name" value="SET domain"/>
    <property type="match status" value="1"/>
</dbReference>
<gene>
    <name evidence="3" type="ORF">MCHLO_08655</name>
</gene>
<dbReference type="InterPro" id="IPR053185">
    <property type="entry name" value="SET_domain_protein"/>
</dbReference>
<sequence>MRRGFLSSPKPNPHTETRGADSDLTPSRGPITPTTNSMHLDDKNLVGVKKPVKSTVPNAEIQSQTVARITEDLIKRHAEERSEQYEWISFPPNAVAAGEPVAECVFLPGTKQVFFDMPGFPQPLPPAPTNPAYRVAPIPGKGLGLIATRTIEQGELILTERPLLIRPRNTRIFLPPNLNEKQTTQYALNEKERITEPAVARMTPERRDAFFKLHNNDGSGPINGIVATNAIVWDNLRPGLTGGRGDYTAVCDLISRLNHSCSPNTQATYSRVQFAFNIYAVRNIAQGEELTFQYFNTLVPAKERAELCKPYGFKCDCPFCAGDAEHVAESNARRATIREFSLSLLHWQQKWTTDPSLPDDWLVRQCLEQLVLLEKEDLQCCDLYCYLPQAIMSSYIMLADAKRASKWAAVANRRRWIDDYAPTDKYLDPKSPAYQKNPTWGLRTRHGLSVRHG</sequence>
<evidence type="ECO:0000259" key="2">
    <source>
        <dbReference type="PROSITE" id="PS50280"/>
    </source>
</evidence>
<proteinExistence type="predicted"/>
<dbReference type="EMBL" id="DF847217">
    <property type="protein sequence ID" value="GAT51523.1"/>
    <property type="molecule type" value="Genomic_DNA"/>
</dbReference>
<dbReference type="PANTHER" id="PTHR47332">
    <property type="entry name" value="SET DOMAIN-CONTAINING PROTEIN 5"/>
    <property type="match status" value="1"/>
</dbReference>
<evidence type="ECO:0000313" key="3">
    <source>
        <dbReference type="EMBL" id="GAT51523.1"/>
    </source>
</evidence>
<dbReference type="Gene3D" id="2.170.270.10">
    <property type="entry name" value="SET domain"/>
    <property type="match status" value="1"/>
</dbReference>
<protein>
    <recommendedName>
        <fullName evidence="2">SET domain-containing protein</fullName>
    </recommendedName>
</protein>
<dbReference type="InterPro" id="IPR046341">
    <property type="entry name" value="SET_dom_sf"/>
</dbReference>
<evidence type="ECO:0000256" key="1">
    <source>
        <dbReference type="SAM" id="MobiDB-lite"/>
    </source>
</evidence>
<dbReference type="SMART" id="SM00317">
    <property type="entry name" value="SET"/>
    <property type="match status" value="1"/>
</dbReference>
<dbReference type="Pfam" id="PF00856">
    <property type="entry name" value="SET"/>
    <property type="match status" value="1"/>
</dbReference>
<evidence type="ECO:0000313" key="4">
    <source>
        <dbReference type="Proteomes" id="UP000815677"/>
    </source>
</evidence>
<dbReference type="PANTHER" id="PTHR47332:SF4">
    <property type="entry name" value="SET DOMAIN-CONTAINING PROTEIN 5"/>
    <property type="match status" value="1"/>
</dbReference>